<keyword evidence="3" id="KW-0614">Plasmid</keyword>
<accession>A0ABM7VHQ1</accession>
<keyword evidence="2" id="KW-0963">Cytoplasm</keyword>
<protein>
    <recommendedName>
        <fullName evidence="2">PF03932 family protein CutC</fullName>
    </recommendedName>
</protein>
<organism evidence="3 4">
    <name type="scientific">Persicobacter psychrovividus</name>
    <dbReference type="NCBI Taxonomy" id="387638"/>
    <lineage>
        <taxon>Bacteria</taxon>
        <taxon>Pseudomonadati</taxon>
        <taxon>Bacteroidota</taxon>
        <taxon>Cytophagia</taxon>
        <taxon>Cytophagales</taxon>
        <taxon>Persicobacteraceae</taxon>
        <taxon>Persicobacter</taxon>
    </lineage>
</organism>
<comment type="similarity">
    <text evidence="1 2">Belongs to the CutC family.</text>
</comment>
<geneLocation type="plasmid" evidence="3 4">
    <name>pPP1</name>
</geneLocation>
<evidence type="ECO:0000313" key="3">
    <source>
        <dbReference type="EMBL" id="BDD00491.1"/>
    </source>
</evidence>
<proteinExistence type="inferred from homology"/>
<comment type="caution">
    <text evidence="2">Once thought to be involved in copper homeostasis, experiments in E.coli have shown this is not the case.</text>
</comment>
<dbReference type="InterPro" id="IPR036822">
    <property type="entry name" value="CutC-like_dom_sf"/>
</dbReference>
<dbReference type="InterPro" id="IPR005627">
    <property type="entry name" value="CutC-like"/>
</dbReference>
<keyword evidence="4" id="KW-1185">Reference proteome</keyword>
<dbReference type="RefSeq" id="WP_338398348.1">
    <property type="nucleotide sequence ID" value="NZ_AP025293.1"/>
</dbReference>
<comment type="subcellular location">
    <subcellularLocation>
        <location evidence="2">Cytoplasm</location>
    </subcellularLocation>
</comment>
<name>A0ABM7VHQ1_9BACT</name>
<evidence type="ECO:0000256" key="1">
    <source>
        <dbReference type="ARBA" id="ARBA00007768"/>
    </source>
</evidence>
<dbReference type="Proteomes" id="UP001354989">
    <property type="component" value="Plasmid pPP1"/>
</dbReference>
<evidence type="ECO:0000256" key="2">
    <source>
        <dbReference type="HAMAP-Rule" id="MF_00795"/>
    </source>
</evidence>
<gene>
    <name evidence="2 3" type="primary">cutC</name>
    <name evidence="3" type="ORF">PEPS_27710</name>
</gene>
<evidence type="ECO:0000313" key="4">
    <source>
        <dbReference type="Proteomes" id="UP001354989"/>
    </source>
</evidence>
<dbReference type="Pfam" id="PF03932">
    <property type="entry name" value="CutC"/>
    <property type="match status" value="1"/>
</dbReference>
<dbReference type="PANTHER" id="PTHR12598:SF0">
    <property type="entry name" value="COPPER HOMEOSTASIS PROTEIN CUTC HOMOLOG"/>
    <property type="match status" value="1"/>
</dbReference>
<dbReference type="SUPFAM" id="SSF110395">
    <property type="entry name" value="CutC-like"/>
    <property type="match status" value="1"/>
</dbReference>
<dbReference type="EMBL" id="AP025293">
    <property type="protein sequence ID" value="BDD00491.1"/>
    <property type="molecule type" value="Genomic_DNA"/>
</dbReference>
<sequence length="248" mass="26561">MKQLEICVYSLESALTAQANGADRVELCMGQFEGGITPSMGLIQQVKKHLTIGVNVIIRPRGGDFVYTPQEVEVMLTDIEMAKSVGADGVVFGALLPNGALDVATCQRLAHAAEGMDMTIHRAFDMSNDLPKALEALIEMGFSRVLTSGGYNTAPEGMAVLQQLVQQADGRLSIMAGSGVSADNAHDLLMAGIEELHLSAMHAWDSPMTYQNPQISMGKEGGIPEYTRYGADGKKVAAVRAIMDQFNQ</sequence>
<dbReference type="Gene3D" id="3.20.20.380">
    <property type="entry name" value="Copper homeostasis (CutC) domain"/>
    <property type="match status" value="1"/>
</dbReference>
<dbReference type="HAMAP" id="MF_00795">
    <property type="entry name" value="CutC"/>
    <property type="match status" value="1"/>
</dbReference>
<dbReference type="PANTHER" id="PTHR12598">
    <property type="entry name" value="COPPER HOMEOSTASIS PROTEIN CUTC"/>
    <property type="match status" value="1"/>
</dbReference>
<reference evidence="3 4" key="1">
    <citation type="submission" date="2021-12" db="EMBL/GenBank/DDBJ databases">
        <title>Genome sequencing of bacteria with rrn-lacking chromosome and rrn-plasmid.</title>
        <authorList>
            <person name="Anda M."/>
            <person name="Iwasaki W."/>
        </authorList>
    </citation>
    <scope>NUCLEOTIDE SEQUENCE [LARGE SCALE GENOMIC DNA]</scope>
    <source>
        <strain evidence="3 4">NBRC 101262</strain>
        <plasmid evidence="3 4">pPP1</plasmid>
    </source>
</reference>